<dbReference type="PANTHER" id="PTHR16056">
    <property type="entry name" value="REGULATOR OF MICROTUBULE DYNAMICS PROTEIN"/>
    <property type="match status" value="1"/>
</dbReference>
<dbReference type="Gene3D" id="1.25.10.10">
    <property type="entry name" value="Leucine-rich Repeat Variant"/>
    <property type="match status" value="1"/>
</dbReference>
<dbReference type="GO" id="GO:0005634">
    <property type="term" value="C:nucleus"/>
    <property type="evidence" value="ECO:0007669"/>
    <property type="project" value="UniProtKB-SubCell"/>
</dbReference>
<comment type="function">
    <text evidence="1 5">Component of the RIX1 complex required for processing of ITS2 sequences from 35S pre-rRNA.</text>
</comment>
<evidence type="ECO:0000256" key="1">
    <source>
        <dbReference type="ARBA" id="ARBA00002355"/>
    </source>
</evidence>
<dbReference type="InterPro" id="IPR011989">
    <property type="entry name" value="ARM-like"/>
</dbReference>
<dbReference type="GO" id="GO:0006364">
    <property type="term" value="P:rRNA processing"/>
    <property type="evidence" value="ECO:0007669"/>
    <property type="project" value="UniProtKB-UniRule"/>
</dbReference>
<protein>
    <recommendedName>
        <fullName evidence="5">Pre-rRNA-processing protein</fullName>
    </recommendedName>
</protein>
<dbReference type="AlphaFoldDB" id="A0A9N9BS15"/>
<evidence type="ECO:0000256" key="2">
    <source>
        <dbReference type="ARBA" id="ARBA00004123"/>
    </source>
</evidence>
<evidence type="ECO:0000313" key="8">
    <source>
        <dbReference type="Proteomes" id="UP000789831"/>
    </source>
</evidence>
<name>A0A9N9BS15_9GLOM</name>
<evidence type="ECO:0000259" key="6">
    <source>
        <dbReference type="Pfam" id="PF12333"/>
    </source>
</evidence>
<reference evidence="7" key="1">
    <citation type="submission" date="2021-06" db="EMBL/GenBank/DDBJ databases">
        <authorList>
            <person name="Kallberg Y."/>
            <person name="Tangrot J."/>
            <person name="Rosling A."/>
        </authorList>
    </citation>
    <scope>NUCLEOTIDE SEQUENCE</scope>
    <source>
        <strain evidence="7">MT106</strain>
    </source>
</reference>
<keyword evidence="4 5" id="KW-0539">Nucleus</keyword>
<evidence type="ECO:0000256" key="5">
    <source>
        <dbReference type="RuleBase" id="RU368021"/>
    </source>
</evidence>
<keyword evidence="8" id="KW-1185">Reference proteome</keyword>
<dbReference type="OrthoDB" id="361362at2759"/>
<comment type="subunit">
    <text evidence="5">Component of the RIX1 complex.</text>
</comment>
<keyword evidence="5" id="KW-0698">rRNA processing</keyword>
<dbReference type="InterPro" id="IPR024679">
    <property type="entry name" value="Ipi1_N"/>
</dbReference>
<evidence type="ECO:0000256" key="3">
    <source>
        <dbReference type="ARBA" id="ARBA00006427"/>
    </source>
</evidence>
<proteinExistence type="inferred from homology"/>
<dbReference type="Pfam" id="PF12333">
    <property type="entry name" value="Ipi1_N"/>
    <property type="match status" value="1"/>
</dbReference>
<comment type="similarity">
    <text evidence="3 5">Belongs to the IPI1/TEX10 family.</text>
</comment>
<sequence length="759" mass="86375">MLRDINVGVFAYNNVKKTSIIYLTLAVVSKGSRYIRILQKSQHDPISTKDLQVNPGALVSQHPFCLTRKVAFRVELPGESGDPLATKEARKTKLKVGKKKLSATNLTNVSFKSQTIILPNQSITEDKSNELTNSRRLTLNDLLIQLKHYSPGSRKDAIQGLVDYFHRYPSILPRSLSNVINATVRLLIDEDKCVRKSLFAFFQEFLPTLNKMDLIPFLPLLIIYTCSGMTHIYEDIKIDALKFMDIWLSIAPEVVVNGFWDKVLPNYISFLTSNPNATEFSNSSFSANSSRNDMSSQEVKIDALKGFQVFLEAGMLNGVNSYWYFMNFLSTGNTLRSLNQQKNESETIVNWDERHGQVFLSPSHPLIGSLLPNMCASSESNISKQLNLFDASDSTSTRDKKSDRINLNSTSDSSYRNSDNTSVIGRLSGAKRLLDYIHPLLLSMWLDAAPSVFASFNFSIHDTSALRILYLILNIMKILWRTVLLSPAEEIKEFIMPYWNQLFKYLAVYFPFGWESNMHDNKIESILSEMNIIFSEMVSSYILIISENKLTNQHGLPSYRHKSDHKGIQHSESKLAASHLNSIDQVVKYVLHILRYPRNNNDTKIIPSATINIKPELFSSLFPTIMCLLNCIDQDQQLIVCQAFIDYSKRCHSQSTTKRTCIEFIADIFELQSHPLYTGNFKIQSNNALSSLIQTWLLSLPKILWELKLNNLETSKKILQVMCDIVKRGLIGPFDAKIYDQIQITLVPFLLVHLPNKGE</sequence>
<keyword evidence="5" id="KW-0690">Ribosome biogenesis</keyword>
<organism evidence="7 8">
    <name type="scientific">Ambispora gerdemannii</name>
    <dbReference type="NCBI Taxonomy" id="144530"/>
    <lineage>
        <taxon>Eukaryota</taxon>
        <taxon>Fungi</taxon>
        <taxon>Fungi incertae sedis</taxon>
        <taxon>Mucoromycota</taxon>
        <taxon>Glomeromycotina</taxon>
        <taxon>Glomeromycetes</taxon>
        <taxon>Archaeosporales</taxon>
        <taxon>Ambisporaceae</taxon>
        <taxon>Ambispora</taxon>
    </lineage>
</organism>
<dbReference type="PANTHER" id="PTHR16056:SF2">
    <property type="entry name" value="TESTIS-EXPRESSED PROTEIN 10"/>
    <property type="match status" value="1"/>
</dbReference>
<dbReference type="InterPro" id="IPR016024">
    <property type="entry name" value="ARM-type_fold"/>
</dbReference>
<dbReference type="GO" id="GO:0120330">
    <property type="term" value="C:rixosome complex"/>
    <property type="evidence" value="ECO:0007669"/>
    <property type="project" value="UniProtKB-UniRule"/>
</dbReference>
<comment type="subcellular location">
    <subcellularLocation>
        <location evidence="2 5">Nucleus</location>
    </subcellularLocation>
</comment>
<comment type="caution">
    <text evidence="7">The sequence shown here is derived from an EMBL/GenBank/DDBJ whole genome shotgun (WGS) entry which is preliminary data.</text>
</comment>
<dbReference type="SUPFAM" id="SSF48371">
    <property type="entry name" value="ARM repeat"/>
    <property type="match status" value="1"/>
</dbReference>
<evidence type="ECO:0000256" key="4">
    <source>
        <dbReference type="ARBA" id="ARBA00023242"/>
    </source>
</evidence>
<dbReference type="EMBL" id="CAJVPL010001504">
    <property type="protein sequence ID" value="CAG8574334.1"/>
    <property type="molecule type" value="Genomic_DNA"/>
</dbReference>
<accession>A0A9N9BS15</accession>
<evidence type="ECO:0000313" key="7">
    <source>
        <dbReference type="EMBL" id="CAG8574334.1"/>
    </source>
</evidence>
<dbReference type="Proteomes" id="UP000789831">
    <property type="component" value="Unassembled WGS sequence"/>
</dbReference>
<gene>
    <name evidence="7" type="ORF">AGERDE_LOCUS7800</name>
</gene>
<feature type="domain" description="Pre-rRNA-processing protein Ipi1 N-terminal" evidence="6">
    <location>
        <begin position="213"/>
        <end position="309"/>
    </location>
</feature>